<keyword evidence="4" id="KW-0418">Kinase</keyword>
<reference evidence="4 5" key="3">
    <citation type="journal article" date="2016" name="Sci. Rep.">
        <title>Genome-wide diversity and gene expression profiling of Babesia microti isolates identify polymorphic genes that mediate host-pathogen interactions.</title>
        <authorList>
            <person name="Silva J.C."/>
            <person name="Cornillot E."/>
            <person name="McCracken C."/>
            <person name="Usmani-Brown S."/>
            <person name="Dwivedi A."/>
            <person name="Ifeonu O.O."/>
            <person name="Crabtree J."/>
            <person name="Gotia H.T."/>
            <person name="Virji A.Z."/>
            <person name="Reynes C."/>
            <person name="Colinge J."/>
            <person name="Kumar V."/>
            <person name="Lawres L."/>
            <person name="Pazzi J.E."/>
            <person name="Pablo J.V."/>
            <person name="Hung C."/>
            <person name="Brancato J."/>
            <person name="Kumari P."/>
            <person name="Orvis J."/>
            <person name="Tretina K."/>
            <person name="Chibucos M."/>
            <person name="Ott S."/>
            <person name="Sadzewicz L."/>
            <person name="Sengamalay N."/>
            <person name="Shetty A.C."/>
            <person name="Su Q."/>
            <person name="Tallon L."/>
            <person name="Fraser C.M."/>
            <person name="Frutos R."/>
            <person name="Molina D.M."/>
            <person name="Krause P.J."/>
            <person name="Ben Mamoun C."/>
        </authorList>
    </citation>
    <scope>NUCLEOTIDE SEQUENCE [LARGE SCALE GENOMIC DNA]</scope>
    <source>
        <strain evidence="4 5">RI</strain>
    </source>
</reference>
<keyword evidence="5" id="KW-1185">Reference proteome</keyword>
<dbReference type="InterPro" id="IPR043129">
    <property type="entry name" value="ATPase_NBD"/>
</dbReference>
<dbReference type="RefSeq" id="XP_012649538.1">
    <property type="nucleotide sequence ID" value="XM_012794084.1"/>
</dbReference>
<evidence type="ECO:0000313" key="5">
    <source>
        <dbReference type="Proteomes" id="UP000002899"/>
    </source>
</evidence>
<evidence type="ECO:0000256" key="3">
    <source>
        <dbReference type="ARBA" id="ARBA00022993"/>
    </source>
</evidence>
<dbReference type="EMBL" id="LN871598">
    <property type="protein sequence ID" value="CTQ41527.1"/>
    <property type="molecule type" value="Genomic_DNA"/>
</dbReference>
<reference evidence="4 5" key="1">
    <citation type="journal article" date="2012" name="Nucleic Acids Res.">
        <title>Sequencing of the smallest Apicomplexan genome from the human pathogen Babesia microti.</title>
        <authorList>
            <person name="Cornillot E."/>
            <person name="Hadj-Kaddour K."/>
            <person name="Dassouli A."/>
            <person name="Noel B."/>
            <person name="Ranwez V."/>
            <person name="Vacherie B."/>
            <person name="Augagneur Y."/>
            <person name="Bres V."/>
            <person name="Duclos A."/>
            <person name="Randazzo S."/>
            <person name="Carcy B."/>
            <person name="Debierre-Grockiego F."/>
            <person name="Delbecq S."/>
            <person name="Moubri-Menage K."/>
            <person name="Shams-Eldin H."/>
            <person name="Usmani-Brown S."/>
            <person name="Bringaud F."/>
            <person name="Wincker P."/>
            <person name="Vivares C.P."/>
            <person name="Schwarz R.T."/>
            <person name="Schetters T.P."/>
            <person name="Krause P.J."/>
            <person name="Gorenflot A."/>
            <person name="Berry V."/>
            <person name="Barbe V."/>
            <person name="Ben Mamoun C."/>
        </authorList>
    </citation>
    <scope>NUCLEOTIDE SEQUENCE [LARGE SCALE GENOMIC DNA]</scope>
    <source>
        <strain evidence="4 5">RI</strain>
    </source>
</reference>
<dbReference type="Gene3D" id="3.30.420.40">
    <property type="match status" value="1"/>
</dbReference>
<dbReference type="Pfam" id="PF03630">
    <property type="entry name" value="Fumble"/>
    <property type="match status" value="1"/>
</dbReference>
<dbReference type="KEGG" id="bmic:BMR1_03g04645"/>
<organism evidence="4 5">
    <name type="scientific">Babesia microti (strain RI)</name>
    <dbReference type="NCBI Taxonomy" id="1133968"/>
    <lineage>
        <taxon>Eukaryota</taxon>
        <taxon>Sar</taxon>
        <taxon>Alveolata</taxon>
        <taxon>Apicomplexa</taxon>
        <taxon>Aconoidasida</taxon>
        <taxon>Piroplasmida</taxon>
        <taxon>Babesiidae</taxon>
        <taxon>Babesia</taxon>
    </lineage>
</organism>
<dbReference type="InterPro" id="IPR004567">
    <property type="entry name" value="Type_II_PanK"/>
</dbReference>
<reference evidence="4 5" key="2">
    <citation type="journal article" date="2013" name="PLoS ONE">
        <title>Whole genome mapping and re-organization of the nuclear and mitochondrial genomes of Babesia microti isolates.</title>
        <authorList>
            <person name="Cornillot E."/>
            <person name="Dassouli A."/>
            <person name="Garg A."/>
            <person name="Pachikara N."/>
            <person name="Randazzo S."/>
            <person name="Depoix D."/>
            <person name="Carcy B."/>
            <person name="Delbecq S."/>
            <person name="Frutos R."/>
            <person name="Silva J.C."/>
            <person name="Sutton R."/>
            <person name="Krause P.J."/>
            <person name="Mamoun C.B."/>
        </authorList>
    </citation>
    <scope>NUCLEOTIDE SEQUENCE [LARGE SCALE GENOMIC DNA]</scope>
    <source>
        <strain evidence="4 5">RI</strain>
    </source>
</reference>
<dbReference type="AlphaFoldDB" id="A0A0K3APW7"/>
<name>A0A0K3APW7_BABMR</name>
<keyword evidence="1" id="KW-0547">Nucleotide-binding</keyword>
<keyword evidence="4" id="KW-0808">Transferase</keyword>
<protein>
    <submittedName>
        <fullName evidence="4">Pantothenate kinase 4</fullName>
        <ecNumber evidence="4">2.7.1.33</ecNumber>
    </submittedName>
</protein>
<dbReference type="GO" id="GO:0004594">
    <property type="term" value="F:pantothenate kinase activity"/>
    <property type="evidence" value="ECO:0007669"/>
    <property type="project" value="UniProtKB-EC"/>
</dbReference>
<gene>
    <name evidence="4" type="ORF">BMR1_03g04645</name>
</gene>
<dbReference type="GO" id="GO:0005829">
    <property type="term" value="C:cytosol"/>
    <property type="evidence" value="ECO:0007669"/>
    <property type="project" value="TreeGrafter"/>
</dbReference>
<dbReference type="GO" id="GO:0015937">
    <property type="term" value="P:coenzyme A biosynthetic process"/>
    <property type="evidence" value="ECO:0007669"/>
    <property type="project" value="UniProtKB-KW"/>
</dbReference>
<dbReference type="VEuPathDB" id="PiroplasmaDB:BMR1_03g04645"/>
<dbReference type="OrthoDB" id="275583at2759"/>
<dbReference type="GeneID" id="24425576"/>
<evidence type="ECO:0000256" key="2">
    <source>
        <dbReference type="ARBA" id="ARBA00022840"/>
    </source>
</evidence>
<dbReference type="PANTHER" id="PTHR12280">
    <property type="entry name" value="PANTOTHENATE KINASE"/>
    <property type="match status" value="1"/>
</dbReference>
<keyword evidence="3" id="KW-0173">Coenzyme A biosynthesis</keyword>
<dbReference type="GO" id="GO:0005634">
    <property type="term" value="C:nucleus"/>
    <property type="evidence" value="ECO:0007669"/>
    <property type="project" value="TreeGrafter"/>
</dbReference>
<dbReference type="SUPFAM" id="SSF53067">
    <property type="entry name" value="Actin-like ATPase domain"/>
    <property type="match status" value="1"/>
</dbReference>
<proteinExistence type="predicted"/>
<dbReference type="PANTHER" id="PTHR12280:SF20">
    <property type="entry name" value="4'-PHOSPHOPANTETHEINE PHOSPHATASE"/>
    <property type="match status" value="1"/>
</dbReference>
<dbReference type="EC" id="2.7.1.33" evidence="4"/>
<dbReference type="GO" id="GO:0005524">
    <property type="term" value="F:ATP binding"/>
    <property type="evidence" value="ECO:0007669"/>
    <property type="project" value="UniProtKB-KW"/>
</dbReference>
<accession>A0A0K3APW7</accession>
<sequence>MLCTIISANNIYGCYRASDADVDCFLKTHKNDLIWYNKLEDVECNLIFQLKSTATIKNLKIHNISSNEVLPKSIYNGISYMTLRYDVLFGYSKLIPEIVGNFDIKKSLDMPKIQTDLSPPYLVVHIADVVTYCLYTESECKFMGDSPIGIKFIRNLIDYDTLNIDKMLNIGDNSTVDFLISDIYKDGYDSVGLPKNCIAASLAKASCAEYCAKEDLFKSLIIAFAFDITHHAIIYAQMNGLDTIAYLGDLVNVENVCKIIHFAAMFRSSMGVNSAFFKYPQYIAPLGMAEIGETN</sequence>
<keyword evidence="2" id="KW-0067">ATP-binding</keyword>
<dbReference type="Proteomes" id="UP000002899">
    <property type="component" value="Chromosome III"/>
</dbReference>
<evidence type="ECO:0000256" key="1">
    <source>
        <dbReference type="ARBA" id="ARBA00022741"/>
    </source>
</evidence>
<evidence type="ECO:0000313" key="4">
    <source>
        <dbReference type="EMBL" id="CTQ41527.1"/>
    </source>
</evidence>